<feature type="transmembrane region" description="Helical" evidence="2">
    <location>
        <begin position="370"/>
        <end position="391"/>
    </location>
</feature>
<keyword evidence="2" id="KW-1133">Transmembrane helix</keyword>
<feature type="compositionally biased region" description="Basic and acidic residues" evidence="1">
    <location>
        <begin position="410"/>
        <end position="425"/>
    </location>
</feature>
<comment type="caution">
    <text evidence="3">The sequence shown here is derived from an EMBL/GenBank/DDBJ whole genome shotgun (WGS) entry which is preliminary data.</text>
</comment>
<feature type="transmembrane region" description="Helical" evidence="2">
    <location>
        <begin position="328"/>
        <end position="350"/>
    </location>
</feature>
<protein>
    <recommendedName>
        <fullName evidence="5">Integral membrane protein</fullName>
    </recommendedName>
</protein>
<evidence type="ECO:0008006" key="5">
    <source>
        <dbReference type="Google" id="ProtNLM"/>
    </source>
</evidence>
<evidence type="ECO:0000313" key="3">
    <source>
        <dbReference type="EMBL" id="MBI0319881.1"/>
    </source>
</evidence>
<name>A0ABS0RR33_9ACTN</name>
<feature type="region of interest" description="Disordered" evidence="1">
    <location>
        <begin position="400"/>
        <end position="425"/>
    </location>
</feature>
<keyword evidence="2" id="KW-0812">Transmembrane</keyword>
<accession>A0ABS0RR33</accession>
<gene>
    <name evidence="3" type="ORF">JBF12_44405</name>
</gene>
<feature type="transmembrane region" description="Helical" evidence="2">
    <location>
        <begin position="297"/>
        <end position="316"/>
    </location>
</feature>
<feature type="transmembrane region" description="Helical" evidence="2">
    <location>
        <begin position="122"/>
        <end position="141"/>
    </location>
</feature>
<evidence type="ECO:0000313" key="4">
    <source>
        <dbReference type="Proteomes" id="UP000638849"/>
    </source>
</evidence>
<sequence>MSALSGGARVPVSRVPVSRRPDEASARTGAGKGQGKGRRGPADPVRALMHRHHDLCARAVDPLEIAAGLEAHGVTDRTAARFRHRDVFSLAEELYARVPRAEEPAPPAAPAPGRAPGVRMTLAALWLLPGALCAATASAALRVDAIRKDTTVGLALGAGGAALTLIALWLCLRRGPLHVRGSGRGGRIAHALGAGWLLGYAAAGDWLLTGLLDGRRPYDAAPAAEAAVLLALAAAPAAWCARWFAVRARRRLAVSRGLEEFASGVRPLFAGVVTAFLCALTAPVVAARLTVPGSPPAAPLSMAEAAVVALCGLLFLARLLAVHGFRRAALSGIAVACAAQAVALATAAAARLPGAAPLGEPVARLTAAQGAAAVPAAACGATALVLLVHAFGALCRASAHGDPGAHTARAAHDTRTTRTAPDRAP</sequence>
<feature type="transmembrane region" description="Helical" evidence="2">
    <location>
        <begin position="184"/>
        <end position="203"/>
    </location>
</feature>
<feature type="transmembrane region" description="Helical" evidence="2">
    <location>
        <begin position="223"/>
        <end position="246"/>
    </location>
</feature>
<organism evidence="3 4">
    <name type="scientific">Streptomyces javensis</name>
    <dbReference type="NCBI Taxonomy" id="114698"/>
    <lineage>
        <taxon>Bacteria</taxon>
        <taxon>Bacillati</taxon>
        <taxon>Actinomycetota</taxon>
        <taxon>Actinomycetes</taxon>
        <taxon>Kitasatosporales</taxon>
        <taxon>Streptomycetaceae</taxon>
        <taxon>Streptomyces</taxon>
        <taxon>Streptomyces violaceusniger group</taxon>
    </lineage>
</organism>
<keyword evidence="2" id="KW-0472">Membrane</keyword>
<reference evidence="3 4" key="1">
    <citation type="submission" date="2020-12" db="EMBL/GenBank/DDBJ databases">
        <authorList>
            <person name="Kusuma A.B."/>
            <person name="Nouioui I."/>
            <person name="Goodfellow M."/>
        </authorList>
    </citation>
    <scope>NUCLEOTIDE SEQUENCE [LARGE SCALE GENOMIC DNA]</scope>
    <source>
        <strain evidence="3 4">DSM 41764</strain>
    </source>
</reference>
<feature type="compositionally biased region" description="Low complexity" evidence="1">
    <location>
        <begin position="9"/>
        <end position="18"/>
    </location>
</feature>
<evidence type="ECO:0000256" key="2">
    <source>
        <dbReference type="SAM" id="Phobius"/>
    </source>
</evidence>
<dbReference type="EMBL" id="JAEEAQ010001045">
    <property type="protein sequence ID" value="MBI0319881.1"/>
    <property type="molecule type" value="Genomic_DNA"/>
</dbReference>
<feature type="transmembrane region" description="Helical" evidence="2">
    <location>
        <begin position="267"/>
        <end position="291"/>
    </location>
</feature>
<evidence type="ECO:0000256" key="1">
    <source>
        <dbReference type="SAM" id="MobiDB-lite"/>
    </source>
</evidence>
<proteinExistence type="predicted"/>
<feature type="transmembrane region" description="Helical" evidence="2">
    <location>
        <begin position="153"/>
        <end position="172"/>
    </location>
</feature>
<keyword evidence="4" id="KW-1185">Reference proteome</keyword>
<feature type="region of interest" description="Disordered" evidence="1">
    <location>
        <begin position="1"/>
        <end position="44"/>
    </location>
</feature>
<dbReference type="Proteomes" id="UP000638849">
    <property type="component" value="Unassembled WGS sequence"/>
</dbReference>